<dbReference type="EC" id="2.4.2.3" evidence="1"/>
<dbReference type="GO" id="GO:0004731">
    <property type="term" value="F:purine-nucleoside phosphorylase activity"/>
    <property type="evidence" value="ECO:0007669"/>
    <property type="project" value="TreeGrafter"/>
</dbReference>
<protein>
    <recommendedName>
        <fullName evidence="2">Uridine phosphorylase</fullName>
        <ecNumber evidence="1">2.4.2.3</ecNumber>
    </recommendedName>
</protein>
<reference evidence="5 6" key="1">
    <citation type="journal article" date="2019" name="Appl. Environ. Microbiol.">
        <title>Genetic determinants of hydroxycinnamic acid metabolism in heterofermentative lactobacilli.</title>
        <authorList>
            <person name="Gaur G."/>
            <person name="Oh J.H."/>
            <person name="Filannino P."/>
            <person name="Gobbetti M."/>
            <person name="van Pijkeren J.P."/>
            <person name="Ganzle M.G."/>
        </authorList>
    </citation>
    <scope>NUCLEOTIDE SEQUENCE [LARGE SCALE GENOMIC DNA]</scope>
    <source>
        <strain evidence="5 6">FUA3583</strain>
    </source>
</reference>
<organism evidence="5 6">
    <name type="scientific">Furfurilactobacillus rossiae</name>
    <dbReference type="NCBI Taxonomy" id="231049"/>
    <lineage>
        <taxon>Bacteria</taxon>
        <taxon>Bacillati</taxon>
        <taxon>Bacillota</taxon>
        <taxon>Bacilli</taxon>
        <taxon>Lactobacillales</taxon>
        <taxon>Lactobacillaceae</taxon>
        <taxon>Furfurilactobacillus</taxon>
    </lineage>
</organism>
<gene>
    <name evidence="5" type="ORF">GB992_07475</name>
</gene>
<evidence type="ECO:0000313" key="5">
    <source>
        <dbReference type="EMBL" id="MYV05680.1"/>
    </source>
</evidence>
<dbReference type="PANTHER" id="PTHR43691:SF11">
    <property type="entry name" value="FI09636P-RELATED"/>
    <property type="match status" value="1"/>
</dbReference>
<dbReference type="GO" id="GO:0006152">
    <property type="term" value="P:purine nucleoside catabolic process"/>
    <property type="evidence" value="ECO:0007669"/>
    <property type="project" value="TreeGrafter"/>
</dbReference>
<dbReference type="EMBL" id="WEZT01000014">
    <property type="protein sequence ID" value="MYV05680.1"/>
    <property type="molecule type" value="Genomic_DNA"/>
</dbReference>
<dbReference type="InterPro" id="IPR000845">
    <property type="entry name" value="Nucleoside_phosphorylase_d"/>
</dbReference>
<evidence type="ECO:0000256" key="2">
    <source>
        <dbReference type="ARBA" id="ARBA00021980"/>
    </source>
</evidence>
<comment type="caution">
    <text evidence="5">The sequence shown here is derived from an EMBL/GenBank/DDBJ whole genome shotgun (WGS) entry which is preliminary data.</text>
</comment>
<dbReference type="PANTHER" id="PTHR43691">
    <property type="entry name" value="URIDINE PHOSPHORYLASE"/>
    <property type="match status" value="1"/>
</dbReference>
<dbReference type="Gene3D" id="3.40.50.1580">
    <property type="entry name" value="Nucleoside phosphorylase domain"/>
    <property type="match status" value="1"/>
</dbReference>
<dbReference type="Pfam" id="PF01048">
    <property type="entry name" value="PNP_UDP_1"/>
    <property type="match status" value="1"/>
</dbReference>
<dbReference type="GO" id="GO:0004850">
    <property type="term" value="F:uridine phosphorylase activity"/>
    <property type="evidence" value="ECO:0007669"/>
    <property type="project" value="UniProtKB-EC"/>
</dbReference>
<dbReference type="AlphaFoldDB" id="A0A7C9ITE3"/>
<evidence type="ECO:0000256" key="1">
    <source>
        <dbReference type="ARBA" id="ARBA00011888"/>
    </source>
</evidence>
<proteinExistence type="predicted"/>
<dbReference type="InterPro" id="IPR035994">
    <property type="entry name" value="Nucleoside_phosphorylase_sf"/>
</dbReference>
<name>A0A7C9ITE3_9LACO</name>
<dbReference type="SUPFAM" id="SSF53167">
    <property type="entry name" value="Purine and uridine phosphorylases"/>
    <property type="match status" value="1"/>
</dbReference>
<dbReference type="GO" id="GO:0005829">
    <property type="term" value="C:cytosol"/>
    <property type="evidence" value="ECO:0007669"/>
    <property type="project" value="TreeGrafter"/>
</dbReference>
<evidence type="ECO:0000313" key="6">
    <source>
        <dbReference type="Proteomes" id="UP000480570"/>
    </source>
</evidence>
<feature type="domain" description="Nucleoside phosphorylase" evidence="4">
    <location>
        <begin position="132"/>
        <end position="319"/>
    </location>
</feature>
<dbReference type="Proteomes" id="UP000480570">
    <property type="component" value="Unassembled WGS sequence"/>
</dbReference>
<evidence type="ECO:0000256" key="3">
    <source>
        <dbReference type="ARBA" id="ARBA00048447"/>
    </source>
</evidence>
<sequence>MPMHYHDCLITPQFDNPCHTSVSLQMSDYGVPVGSLHSAFSLLTVCKLAIKKLQRGRRIIKLSVILTLKFDEGMRTMTESPLFNFDTNQVGVTDPHEDPEIIAETKCLFAFVETADLVTFLRPYHPAEIGTFSCITREFPILRIAVNGQQLTVMQAPLGAPAATQILDYLIGHGVKQIISMGSCGVLTDHAEGAFLLPMNALRDEGTSYHYLPADTTVTLNPVMQQAIETTISQHHETITRVNTWTTDGYFRETEKLVDQYRAAGYQTVEMECAALAACAQFRGVDFGQFFFTADSLAHADAYDKRDWGRSARQTALRLGLATLLALPDPLN</sequence>
<accession>A0A7C9ITE3</accession>
<dbReference type="CDD" id="cd09007">
    <property type="entry name" value="NP-I_spr0068"/>
    <property type="match status" value="1"/>
</dbReference>
<comment type="catalytic activity">
    <reaction evidence="3">
        <text>uridine + phosphate = alpha-D-ribose 1-phosphate + uracil</text>
        <dbReference type="Rhea" id="RHEA:24388"/>
        <dbReference type="ChEBI" id="CHEBI:16704"/>
        <dbReference type="ChEBI" id="CHEBI:17568"/>
        <dbReference type="ChEBI" id="CHEBI:43474"/>
        <dbReference type="ChEBI" id="CHEBI:57720"/>
        <dbReference type="EC" id="2.4.2.3"/>
    </reaction>
</comment>
<evidence type="ECO:0000259" key="4">
    <source>
        <dbReference type="Pfam" id="PF01048"/>
    </source>
</evidence>